<sequence>MSGCGNSGCPCGAACKCSGCSCGNKRSMDADFSIAMEGDCNDCKCGPNCACANCSCHQ</sequence>
<accession>A0A2R6WTS5</accession>
<keyword evidence="2" id="KW-1185">Reference proteome</keyword>
<dbReference type="Gramene" id="Mp5g20760.1">
    <property type="protein sequence ID" value="Mp5g20760.1.cds"/>
    <property type="gene ID" value="Mp5g20760"/>
</dbReference>
<dbReference type="AlphaFoldDB" id="A0A2R6WTS5"/>
<protein>
    <submittedName>
        <fullName evidence="1">Uncharacterized protein</fullName>
    </submittedName>
</protein>
<name>A0A2R6WTS5_MARPO</name>
<evidence type="ECO:0000313" key="1">
    <source>
        <dbReference type="EMBL" id="PTQ37268.1"/>
    </source>
</evidence>
<dbReference type="EMBL" id="KZ772730">
    <property type="protein sequence ID" value="PTQ37268.1"/>
    <property type="molecule type" value="Genomic_DNA"/>
</dbReference>
<reference evidence="2" key="1">
    <citation type="journal article" date="2017" name="Cell">
        <title>Insights into land plant evolution garnered from the Marchantia polymorpha genome.</title>
        <authorList>
            <person name="Bowman J.L."/>
            <person name="Kohchi T."/>
            <person name="Yamato K.T."/>
            <person name="Jenkins J."/>
            <person name="Shu S."/>
            <person name="Ishizaki K."/>
            <person name="Yamaoka S."/>
            <person name="Nishihama R."/>
            <person name="Nakamura Y."/>
            <person name="Berger F."/>
            <person name="Adam C."/>
            <person name="Aki S.S."/>
            <person name="Althoff F."/>
            <person name="Araki T."/>
            <person name="Arteaga-Vazquez M.A."/>
            <person name="Balasubrmanian S."/>
            <person name="Barry K."/>
            <person name="Bauer D."/>
            <person name="Boehm C.R."/>
            <person name="Briginshaw L."/>
            <person name="Caballero-Perez J."/>
            <person name="Catarino B."/>
            <person name="Chen F."/>
            <person name="Chiyoda S."/>
            <person name="Chovatia M."/>
            <person name="Davies K.M."/>
            <person name="Delmans M."/>
            <person name="Demura T."/>
            <person name="Dierschke T."/>
            <person name="Dolan L."/>
            <person name="Dorantes-Acosta A.E."/>
            <person name="Eklund D.M."/>
            <person name="Florent S.N."/>
            <person name="Flores-Sandoval E."/>
            <person name="Fujiyama A."/>
            <person name="Fukuzawa H."/>
            <person name="Galik B."/>
            <person name="Grimanelli D."/>
            <person name="Grimwood J."/>
            <person name="Grossniklaus U."/>
            <person name="Hamada T."/>
            <person name="Haseloff J."/>
            <person name="Hetherington A.J."/>
            <person name="Higo A."/>
            <person name="Hirakawa Y."/>
            <person name="Hundley H.N."/>
            <person name="Ikeda Y."/>
            <person name="Inoue K."/>
            <person name="Inoue S.I."/>
            <person name="Ishida S."/>
            <person name="Jia Q."/>
            <person name="Kakita M."/>
            <person name="Kanazawa T."/>
            <person name="Kawai Y."/>
            <person name="Kawashima T."/>
            <person name="Kennedy M."/>
            <person name="Kinose K."/>
            <person name="Kinoshita T."/>
            <person name="Kohara Y."/>
            <person name="Koide E."/>
            <person name="Komatsu K."/>
            <person name="Kopischke S."/>
            <person name="Kubo M."/>
            <person name="Kyozuka J."/>
            <person name="Lagercrantz U."/>
            <person name="Lin S.S."/>
            <person name="Lindquist E."/>
            <person name="Lipzen A.M."/>
            <person name="Lu C.W."/>
            <person name="De Luna E."/>
            <person name="Martienssen R.A."/>
            <person name="Minamino N."/>
            <person name="Mizutani M."/>
            <person name="Mizutani M."/>
            <person name="Mochizuki N."/>
            <person name="Monte I."/>
            <person name="Mosher R."/>
            <person name="Nagasaki H."/>
            <person name="Nakagami H."/>
            <person name="Naramoto S."/>
            <person name="Nishitani K."/>
            <person name="Ohtani M."/>
            <person name="Okamoto T."/>
            <person name="Okumura M."/>
            <person name="Phillips J."/>
            <person name="Pollak B."/>
            <person name="Reinders A."/>
            <person name="Rovekamp M."/>
            <person name="Sano R."/>
            <person name="Sawa S."/>
            <person name="Schmid M.W."/>
            <person name="Shirakawa M."/>
            <person name="Solano R."/>
            <person name="Spunde A."/>
            <person name="Suetsugu N."/>
            <person name="Sugano S."/>
            <person name="Sugiyama A."/>
            <person name="Sun R."/>
            <person name="Suzuki Y."/>
            <person name="Takenaka M."/>
            <person name="Takezawa D."/>
            <person name="Tomogane H."/>
            <person name="Tsuzuki M."/>
            <person name="Ueda T."/>
            <person name="Umeda M."/>
            <person name="Ward J.M."/>
            <person name="Watanabe Y."/>
            <person name="Yazaki K."/>
            <person name="Yokoyama R."/>
            <person name="Yoshitake Y."/>
            <person name="Yotsui I."/>
            <person name="Zachgo S."/>
            <person name="Schmutz J."/>
        </authorList>
    </citation>
    <scope>NUCLEOTIDE SEQUENCE [LARGE SCALE GENOMIC DNA]</scope>
    <source>
        <strain evidence="2">Tak-1</strain>
    </source>
</reference>
<dbReference type="OrthoDB" id="994877at2759"/>
<gene>
    <name evidence="1" type="ORF">MARPO_0058s0056</name>
</gene>
<evidence type="ECO:0000313" key="2">
    <source>
        <dbReference type="Proteomes" id="UP000244005"/>
    </source>
</evidence>
<dbReference type="Proteomes" id="UP000244005">
    <property type="component" value="Unassembled WGS sequence"/>
</dbReference>
<dbReference type="OMA" id="PNCACAN"/>
<organism evidence="1 2">
    <name type="scientific">Marchantia polymorpha</name>
    <name type="common">Common liverwort</name>
    <name type="synonym">Marchantia aquatica</name>
    <dbReference type="NCBI Taxonomy" id="3197"/>
    <lineage>
        <taxon>Eukaryota</taxon>
        <taxon>Viridiplantae</taxon>
        <taxon>Streptophyta</taxon>
        <taxon>Embryophyta</taxon>
        <taxon>Marchantiophyta</taxon>
        <taxon>Marchantiopsida</taxon>
        <taxon>Marchantiidae</taxon>
        <taxon>Marchantiales</taxon>
        <taxon>Marchantiaceae</taxon>
        <taxon>Marchantia</taxon>
    </lineage>
</organism>
<proteinExistence type="predicted"/>